<protein>
    <recommendedName>
        <fullName evidence="3">Secreted protein</fullName>
    </recommendedName>
</protein>
<keyword evidence="2" id="KW-1185">Reference proteome</keyword>
<evidence type="ECO:0000313" key="2">
    <source>
        <dbReference type="Proteomes" id="UP001500393"/>
    </source>
</evidence>
<evidence type="ECO:0008006" key="3">
    <source>
        <dbReference type="Google" id="ProtNLM"/>
    </source>
</evidence>
<evidence type="ECO:0000313" key="1">
    <source>
        <dbReference type="EMBL" id="GAA1583588.1"/>
    </source>
</evidence>
<dbReference type="Proteomes" id="UP001500393">
    <property type="component" value="Unassembled WGS sequence"/>
</dbReference>
<dbReference type="EMBL" id="BAAAOS010000026">
    <property type="protein sequence ID" value="GAA1583588.1"/>
    <property type="molecule type" value="Genomic_DNA"/>
</dbReference>
<organism evidence="1 2">
    <name type="scientific">Kribbella sancticallisti</name>
    <dbReference type="NCBI Taxonomy" id="460087"/>
    <lineage>
        <taxon>Bacteria</taxon>
        <taxon>Bacillati</taxon>
        <taxon>Actinomycetota</taxon>
        <taxon>Actinomycetes</taxon>
        <taxon>Propionibacteriales</taxon>
        <taxon>Kribbellaceae</taxon>
        <taxon>Kribbella</taxon>
    </lineage>
</organism>
<reference evidence="1 2" key="1">
    <citation type="journal article" date="2019" name="Int. J. Syst. Evol. Microbiol.">
        <title>The Global Catalogue of Microorganisms (GCM) 10K type strain sequencing project: providing services to taxonomists for standard genome sequencing and annotation.</title>
        <authorList>
            <consortium name="The Broad Institute Genomics Platform"/>
            <consortium name="The Broad Institute Genome Sequencing Center for Infectious Disease"/>
            <person name="Wu L."/>
            <person name="Ma J."/>
        </authorList>
    </citation>
    <scope>NUCLEOTIDE SEQUENCE [LARGE SCALE GENOMIC DNA]</scope>
    <source>
        <strain evidence="1 2">JCM 14969</strain>
    </source>
</reference>
<gene>
    <name evidence="1" type="ORF">GCM10009789_41720</name>
</gene>
<name>A0ABN2DQP8_9ACTN</name>
<comment type="caution">
    <text evidence="1">The sequence shown here is derived from an EMBL/GenBank/DDBJ whole genome shotgun (WGS) entry which is preliminary data.</text>
</comment>
<accession>A0ABN2DQP8</accession>
<sequence>MLADVAPKVLASWWAWTVVEIAVASTDRPARAAVAVVGALLRSRAREITDTIGRPFVLTVRRVNASADRRVSLELVNAFKRVTGKQASCS</sequence>
<proteinExistence type="predicted"/>